<name>A0ABR0IYT5_9EURO</name>
<dbReference type="PANTHER" id="PTHR43465:SF2">
    <property type="entry name" value="DUF1680 DOMAIN PROTEIN (AFU_ORTHOLOGUE AFUA_1G08910)"/>
    <property type="match status" value="1"/>
</dbReference>
<dbReference type="Proteomes" id="UP001345691">
    <property type="component" value="Unassembled WGS sequence"/>
</dbReference>
<dbReference type="Pfam" id="PF20736">
    <property type="entry name" value="Glyco_hydro127M"/>
    <property type="match status" value="1"/>
</dbReference>
<dbReference type="InterPro" id="IPR049046">
    <property type="entry name" value="Beta-AFase-like_GH127_middle"/>
</dbReference>
<feature type="domain" description="Non-reducing end beta-L-arabinofuranosidase-like GH127 middle" evidence="2">
    <location>
        <begin position="444"/>
        <end position="525"/>
    </location>
</feature>
<keyword evidence="5" id="KW-1185">Reference proteome</keyword>
<gene>
    <name evidence="4" type="ORF">LTR69_009820</name>
</gene>
<reference evidence="4 5" key="1">
    <citation type="submission" date="2023-08" db="EMBL/GenBank/DDBJ databases">
        <title>Black Yeasts Isolated from many extreme environments.</title>
        <authorList>
            <person name="Coleine C."/>
            <person name="Stajich J.E."/>
            <person name="Selbmann L."/>
        </authorList>
    </citation>
    <scope>NUCLEOTIDE SEQUENCE [LARGE SCALE GENOMIC DNA]</scope>
    <source>
        <strain evidence="4 5">CCFEE 6328</strain>
    </source>
</reference>
<dbReference type="PANTHER" id="PTHR43465">
    <property type="entry name" value="DUF1680 DOMAIN PROTEIN (AFU_ORTHOLOGUE AFUA_1G08910)"/>
    <property type="match status" value="1"/>
</dbReference>
<comment type="caution">
    <text evidence="4">The sequence shown here is derived from an EMBL/GenBank/DDBJ whole genome shotgun (WGS) entry which is preliminary data.</text>
</comment>
<proteinExistence type="predicted"/>
<sequence>MSYPQETFIRSSLIPGSLIARRREVVSSNTLSYQLEVLKKTGRYDAFKLQWHPSYSDPPETWPIPKHLFWDSDIGKWIEGACYFLHKQPDTKIRSAVDELVQMIRSAQQPDGYLNIHYTVVEPGKRFTNLRDFHELYNAGHLIEAALAHNDLYKNNDLLDPLLKYVDLLHRTFGPSEDQTHGYPGHPEIELALLRLYDRTQNPKHLDLARYFITERGNSTGVNGRHYYVVEAEKRGDPSHTRMPYWGGNDNALWYYQAHQPIVEQQTIEGHSVRAMYLLTAASDLVGMAKAPDGRLQDAIYRLWDNMVECKMYLTGGIGAIKQWEGFGLNYFLPQGTEEGGCYAETCAAIGVMMLAERILQYDLDRRFSDIMELCLYNAMLTAMSHDGTKFTYVNQLASSDQDLSKREEWFTCACCPPNVLRLLGQIGGYIYTLNEAQDTASAQVNVHLYIPSRYEFQTRGEKVVLVQKSNWPWSGRVEFEVQTKSSQVGLALRIPAWAKSWKITPPSPSTNLEKGYLILPADWVSTNPSFTLDVDISPRLMAPHPYTNQDTLTLARGPIVYVVEDIDNPWVEDHFKSVQLDPMCDVQEKTITDDTTGDTYVALTVARGASILKTQDIHAYPDVEAAELQKVEQSADTVIDELKFVPYYFRANRGGRGQAKVGLKRWHKHN</sequence>
<dbReference type="InterPro" id="IPR012878">
    <property type="entry name" value="Beta-AFase-like_GH127_cat"/>
</dbReference>
<evidence type="ECO:0000313" key="4">
    <source>
        <dbReference type="EMBL" id="KAK5052284.1"/>
    </source>
</evidence>
<dbReference type="InterPro" id="IPR008928">
    <property type="entry name" value="6-hairpin_glycosidase_sf"/>
</dbReference>
<organism evidence="4 5">
    <name type="scientific">Exophiala sideris</name>
    <dbReference type="NCBI Taxonomy" id="1016849"/>
    <lineage>
        <taxon>Eukaryota</taxon>
        <taxon>Fungi</taxon>
        <taxon>Dikarya</taxon>
        <taxon>Ascomycota</taxon>
        <taxon>Pezizomycotina</taxon>
        <taxon>Eurotiomycetes</taxon>
        <taxon>Chaetothyriomycetidae</taxon>
        <taxon>Chaetothyriales</taxon>
        <taxon>Herpotrichiellaceae</taxon>
        <taxon>Exophiala</taxon>
    </lineage>
</organism>
<protein>
    <submittedName>
        <fullName evidence="4">Uncharacterized protein</fullName>
    </submittedName>
</protein>
<accession>A0ABR0IYT5</accession>
<dbReference type="SUPFAM" id="SSF48208">
    <property type="entry name" value="Six-hairpin glycosidases"/>
    <property type="match status" value="1"/>
</dbReference>
<dbReference type="EMBL" id="JAVRRF010000030">
    <property type="protein sequence ID" value="KAK5052284.1"/>
    <property type="molecule type" value="Genomic_DNA"/>
</dbReference>
<dbReference type="Pfam" id="PF20737">
    <property type="entry name" value="Glyco_hydro127C"/>
    <property type="match status" value="1"/>
</dbReference>
<dbReference type="InterPro" id="IPR049049">
    <property type="entry name" value="Beta-AFase-like_GH127_C"/>
</dbReference>
<feature type="domain" description="Non-reducing end beta-L-arabinofuranosidase-like GH127 C-terminal" evidence="3">
    <location>
        <begin position="540"/>
        <end position="656"/>
    </location>
</feature>
<evidence type="ECO:0000313" key="5">
    <source>
        <dbReference type="Proteomes" id="UP001345691"/>
    </source>
</evidence>
<feature type="domain" description="Non-reducing end beta-L-arabinofuranosidase-like GH127 catalytic" evidence="1">
    <location>
        <begin position="20"/>
        <end position="427"/>
    </location>
</feature>
<evidence type="ECO:0000259" key="1">
    <source>
        <dbReference type="Pfam" id="PF07944"/>
    </source>
</evidence>
<evidence type="ECO:0000259" key="3">
    <source>
        <dbReference type="Pfam" id="PF20737"/>
    </source>
</evidence>
<dbReference type="InterPro" id="IPR049174">
    <property type="entry name" value="Beta-AFase-like"/>
</dbReference>
<evidence type="ECO:0000259" key="2">
    <source>
        <dbReference type="Pfam" id="PF20736"/>
    </source>
</evidence>
<dbReference type="Pfam" id="PF07944">
    <property type="entry name" value="Beta-AFase-like_GH127_cat"/>
    <property type="match status" value="1"/>
</dbReference>